<dbReference type="AlphaFoldDB" id="A0A8X6G5K4"/>
<dbReference type="EMBL" id="BMAO01004463">
    <property type="protein sequence ID" value="GFQ94829.1"/>
    <property type="molecule type" value="Genomic_DNA"/>
</dbReference>
<protein>
    <submittedName>
        <fullName evidence="1">Uncharacterized protein</fullName>
    </submittedName>
</protein>
<evidence type="ECO:0000313" key="2">
    <source>
        <dbReference type="Proteomes" id="UP000887116"/>
    </source>
</evidence>
<keyword evidence="2" id="KW-1185">Reference proteome</keyword>
<organism evidence="1 2">
    <name type="scientific">Trichonephila clavata</name>
    <name type="common">Joro spider</name>
    <name type="synonym">Nephila clavata</name>
    <dbReference type="NCBI Taxonomy" id="2740835"/>
    <lineage>
        <taxon>Eukaryota</taxon>
        <taxon>Metazoa</taxon>
        <taxon>Ecdysozoa</taxon>
        <taxon>Arthropoda</taxon>
        <taxon>Chelicerata</taxon>
        <taxon>Arachnida</taxon>
        <taxon>Araneae</taxon>
        <taxon>Araneomorphae</taxon>
        <taxon>Entelegynae</taxon>
        <taxon>Araneoidea</taxon>
        <taxon>Nephilidae</taxon>
        <taxon>Trichonephila</taxon>
    </lineage>
</organism>
<proteinExistence type="predicted"/>
<sequence>MVFTTRYEIHTVEQPSHSGFFNLHSSLSLRLRMYASRILSGSSLDDPMQSFRLELSLESFRLELSLESFRLELSLESFRLELSLESFRLELS</sequence>
<gene>
    <name evidence="1" type="ORF">TNCT_368821</name>
</gene>
<accession>A0A8X6G5K4</accession>
<name>A0A8X6G5K4_TRICU</name>
<dbReference type="Proteomes" id="UP000887116">
    <property type="component" value="Unassembled WGS sequence"/>
</dbReference>
<evidence type="ECO:0000313" key="1">
    <source>
        <dbReference type="EMBL" id="GFQ94829.1"/>
    </source>
</evidence>
<comment type="caution">
    <text evidence="1">The sequence shown here is derived from an EMBL/GenBank/DDBJ whole genome shotgun (WGS) entry which is preliminary data.</text>
</comment>
<reference evidence="1" key="1">
    <citation type="submission" date="2020-07" db="EMBL/GenBank/DDBJ databases">
        <title>Multicomponent nature underlies the extraordinary mechanical properties of spider dragline silk.</title>
        <authorList>
            <person name="Kono N."/>
            <person name="Nakamura H."/>
            <person name="Mori M."/>
            <person name="Yoshida Y."/>
            <person name="Ohtoshi R."/>
            <person name="Malay A.D."/>
            <person name="Moran D.A.P."/>
            <person name="Tomita M."/>
            <person name="Numata K."/>
            <person name="Arakawa K."/>
        </authorList>
    </citation>
    <scope>NUCLEOTIDE SEQUENCE</scope>
</reference>